<dbReference type="eggNOG" id="COG0412">
    <property type="taxonomic scope" value="Bacteria"/>
</dbReference>
<dbReference type="GO" id="GO:0052689">
    <property type="term" value="F:carboxylic ester hydrolase activity"/>
    <property type="evidence" value="ECO:0007669"/>
    <property type="project" value="UniProtKB-KW"/>
</dbReference>
<evidence type="ECO:0000256" key="3">
    <source>
        <dbReference type="ARBA" id="ARBA00022723"/>
    </source>
</evidence>
<evidence type="ECO:0000256" key="2">
    <source>
        <dbReference type="ARBA" id="ARBA00022487"/>
    </source>
</evidence>
<evidence type="ECO:0000256" key="8">
    <source>
        <dbReference type="SAM" id="SignalP"/>
    </source>
</evidence>
<evidence type="ECO:0000313" key="9">
    <source>
        <dbReference type="EMBL" id="ABZ72378.1"/>
    </source>
</evidence>
<accession>B0T3R4</accession>
<evidence type="ECO:0000256" key="1">
    <source>
        <dbReference type="ARBA" id="ARBA00006249"/>
    </source>
</evidence>
<dbReference type="KEGG" id="cak:Caul_3251"/>
<proteinExistence type="inferred from homology"/>
<dbReference type="AlphaFoldDB" id="B0T3R4"/>
<dbReference type="EMBL" id="CP000927">
    <property type="protein sequence ID" value="ABZ72378.1"/>
    <property type="molecule type" value="Genomic_DNA"/>
</dbReference>
<keyword evidence="3" id="KW-0479">Metal-binding</keyword>
<dbReference type="SUPFAM" id="SSF53474">
    <property type="entry name" value="alpha/beta-Hydrolases"/>
    <property type="match status" value="1"/>
</dbReference>
<organism evidence="9">
    <name type="scientific">Caulobacter sp. (strain K31)</name>
    <dbReference type="NCBI Taxonomy" id="366602"/>
    <lineage>
        <taxon>Bacteria</taxon>
        <taxon>Pseudomonadati</taxon>
        <taxon>Pseudomonadota</taxon>
        <taxon>Alphaproteobacteria</taxon>
        <taxon>Caulobacterales</taxon>
        <taxon>Caulobacteraceae</taxon>
        <taxon>Caulobacter</taxon>
    </lineage>
</organism>
<dbReference type="HOGENOM" id="CLU_014819_4_0_5"/>
<reference evidence="9" key="1">
    <citation type="submission" date="2008-01" db="EMBL/GenBank/DDBJ databases">
        <title>Complete sequence of chromosome of Caulobacter sp. K31.</title>
        <authorList>
            <consortium name="US DOE Joint Genome Institute"/>
            <person name="Copeland A."/>
            <person name="Lucas S."/>
            <person name="Lapidus A."/>
            <person name="Barry K."/>
            <person name="Glavina del Rio T."/>
            <person name="Dalin E."/>
            <person name="Tice H."/>
            <person name="Pitluck S."/>
            <person name="Bruce D."/>
            <person name="Goodwin L."/>
            <person name="Thompson L.S."/>
            <person name="Brettin T."/>
            <person name="Detter J.C."/>
            <person name="Han C."/>
            <person name="Schmutz J."/>
            <person name="Larimer F."/>
            <person name="Land M."/>
            <person name="Hauser L."/>
            <person name="Kyrpides N."/>
            <person name="Kim E."/>
            <person name="Stephens C."/>
            <person name="Richardson P."/>
        </authorList>
    </citation>
    <scope>NUCLEOTIDE SEQUENCE [LARGE SCALE GENOMIC DNA]</scope>
    <source>
        <strain evidence="9">K31</strain>
    </source>
</reference>
<dbReference type="OrthoDB" id="7197884at2"/>
<gene>
    <name evidence="9" type="ordered locus">Caul_3251</name>
</gene>
<dbReference type="InterPro" id="IPR029058">
    <property type="entry name" value="AB_hydrolase_fold"/>
</dbReference>
<feature type="signal peptide" evidence="8">
    <location>
        <begin position="1"/>
        <end position="27"/>
    </location>
</feature>
<keyword evidence="6" id="KW-0106">Calcium</keyword>
<evidence type="ECO:0000256" key="5">
    <source>
        <dbReference type="ARBA" id="ARBA00022801"/>
    </source>
</evidence>
<name>B0T3R4_CAUSK</name>
<comment type="similarity">
    <text evidence="1">Belongs to the tannase family.</text>
</comment>
<keyword evidence="2" id="KW-0719">Serine esterase</keyword>
<dbReference type="STRING" id="366602.Caul_3251"/>
<keyword evidence="4 8" id="KW-0732">Signal</keyword>
<sequence precursor="true">MKAHALTSLLALVLAPSLALAPTLARAAPAVASLDAERCAGLKGLAITPAQIGLATRGASITDAVLAPAGGKGPSAFGEHCLVSGEIRPADPAAPSIQFQIALPGAWNGKALMLGGGGFNGSIPKLSEAPYNLSPAAASPLARGYAVFGGDGGHQAGGKEPGAFLLNDEAYLNWMGDALKKTRDSAVRVIEAAYGKAPAKRYFLGGSSGGREGLMVAGRWPTDWDGVIALYPARNQMVEIMGGLGVNQALAAPGAFPSRAKRGVLFQAALAACDTLDGAKDGVITNVKACNATFDPAKATLNRTPVRCPQGQDTGDTCLSDSQLKALATINGVQTFSFPLASGETSFPGYNVYTSDTGVPSDSPLQQMVNFLALGSTPPGFPATPAMSLMATFGDNFVRYGVARDTSFNPLSLGPKTPGALAGRISEMSKLDVADRDLSAFAARGGKLILMHGAADMIVSPRISETYVEGLRARMGAKKVDGFLRFYEVAGFSHAVSTNFGAAWDYLTALENWTERGVDPAERQIVTDLVGVPGRTRPLCLYPAWPRYKGAGDINLAASFTCARR</sequence>
<keyword evidence="7" id="KW-1015">Disulfide bond</keyword>
<dbReference type="PANTHER" id="PTHR33938:SF15">
    <property type="entry name" value="FERULOYL ESTERASE B-RELATED"/>
    <property type="match status" value="1"/>
</dbReference>
<dbReference type="PANTHER" id="PTHR33938">
    <property type="entry name" value="FERULOYL ESTERASE B-RELATED"/>
    <property type="match status" value="1"/>
</dbReference>
<dbReference type="Pfam" id="PF07519">
    <property type="entry name" value="Tannase"/>
    <property type="match status" value="1"/>
</dbReference>
<dbReference type="GO" id="GO:0046872">
    <property type="term" value="F:metal ion binding"/>
    <property type="evidence" value="ECO:0007669"/>
    <property type="project" value="UniProtKB-KW"/>
</dbReference>
<protein>
    <submittedName>
        <fullName evidence="9">Tannase and feruloyl esterase</fullName>
    </submittedName>
</protein>
<dbReference type="InterPro" id="IPR011118">
    <property type="entry name" value="Tannase/feruloyl_esterase"/>
</dbReference>
<dbReference type="Gene3D" id="3.40.50.1820">
    <property type="entry name" value="alpha/beta hydrolase"/>
    <property type="match status" value="1"/>
</dbReference>
<keyword evidence="5" id="KW-0378">Hydrolase</keyword>
<evidence type="ECO:0000256" key="4">
    <source>
        <dbReference type="ARBA" id="ARBA00022729"/>
    </source>
</evidence>
<feature type="chain" id="PRO_5002753324" evidence="8">
    <location>
        <begin position="28"/>
        <end position="565"/>
    </location>
</feature>
<evidence type="ECO:0000256" key="7">
    <source>
        <dbReference type="ARBA" id="ARBA00023157"/>
    </source>
</evidence>
<evidence type="ECO:0000256" key="6">
    <source>
        <dbReference type="ARBA" id="ARBA00022837"/>
    </source>
</evidence>